<keyword evidence="8" id="KW-1185">Reference proteome</keyword>
<evidence type="ECO:0000259" key="6">
    <source>
        <dbReference type="PROSITE" id="PS50977"/>
    </source>
</evidence>
<comment type="caution">
    <text evidence="7">The sequence shown here is derived from an EMBL/GenBank/DDBJ whole genome shotgun (WGS) entry which is preliminary data.</text>
</comment>
<dbReference type="GO" id="GO:0000976">
    <property type="term" value="F:transcription cis-regulatory region binding"/>
    <property type="evidence" value="ECO:0007669"/>
    <property type="project" value="TreeGrafter"/>
</dbReference>
<name>A0A542DLC7_AMYCI</name>
<dbReference type="Pfam" id="PF13977">
    <property type="entry name" value="TetR_C_6"/>
    <property type="match status" value="1"/>
</dbReference>
<evidence type="ECO:0000256" key="2">
    <source>
        <dbReference type="ARBA" id="ARBA00023015"/>
    </source>
</evidence>
<dbReference type="InterPro" id="IPR050109">
    <property type="entry name" value="HTH-type_TetR-like_transc_reg"/>
</dbReference>
<evidence type="ECO:0000256" key="3">
    <source>
        <dbReference type="ARBA" id="ARBA00023125"/>
    </source>
</evidence>
<dbReference type="GO" id="GO:0003700">
    <property type="term" value="F:DNA-binding transcription factor activity"/>
    <property type="evidence" value="ECO:0007669"/>
    <property type="project" value="TreeGrafter"/>
</dbReference>
<dbReference type="Pfam" id="PF00440">
    <property type="entry name" value="TetR_N"/>
    <property type="match status" value="1"/>
</dbReference>
<dbReference type="AlphaFoldDB" id="A0A542DLC7"/>
<evidence type="ECO:0000313" key="8">
    <source>
        <dbReference type="Proteomes" id="UP000320876"/>
    </source>
</evidence>
<keyword evidence="3 5" id="KW-0238">DNA-binding</keyword>
<dbReference type="Gene3D" id="1.10.357.10">
    <property type="entry name" value="Tetracycline Repressor, domain 2"/>
    <property type="match status" value="1"/>
</dbReference>
<dbReference type="RefSeq" id="WP_141999648.1">
    <property type="nucleotide sequence ID" value="NZ_VFML01000001.1"/>
</dbReference>
<protein>
    <submittedName>
        <fullName evidence="7">TetR family transcriptional regulator</fullName>
    </submittedName>
</protein>
<dbReference type="SUPFAM" id="SSF48498">
    <property type="entry name" value="Tetracyclin repressor-like, C-terminal domain"/>
    <property type="match status" value="1"/>
</dbReference>
<dbReference type="InterPro" id="IPR001647">
    <property type="entry name" value="HTH_TetR"/>
</dbReference>
<keyword evidence="2" id="KW-0805">Transcription regulation</keyword>
<gene>
    <name evidence="7" type="ORF">FB471_3663</name>
</gene>
<dbReference type="InterPro" id="IPR039538">
    <property type="entry name" value="BetI_C"/>
</dbReference>
<evidence type="ECO:0000256" key="4">
    <source>
        <dbReference type="ARBA" id="ARBA00023163"/>
    </source>
</evidence>
<keyword evidence="4" id="KW-0804">Transcription</keyword>
<evidence type="ECO:0000256" key="5">
    <source>
        <dbReference type="PROSITE-ProRule" id="PRU00335"/>
    </source>
</evidence>
<evidence type="ECO:0000256" key="1">
    <source>
        <dbReference type="ARBA" id="ARBA00022491"/>
    </source>
</evidence>
<dbReference type="InterPro" id="IPR036271">
    <property type="entry name" value="Tet_transcr_reg_TetR-rel_C_sf"/>
</dbReference>
<feature type="DNA-binding region" description="H-T-H motif" evidence="5">
    <location>
        <begin position="32"/>
        <end position="51"/>
    </location>
</feature>
<accession>A0A542DLC7</accession>
<proteinExistence type="predicted"/>
<keyword evidence="1" id="KW-0678">Repressor</keyword>
<reference evidence="7 8" key="1">
    <citation type="submission" date="2019-06" db="EMBL/GenBank/DDBJ databases">
        <title>Sequencing the genomes of 1000 actinobacteria strains.</title>
        <authorList>
            <person name="Klenk H.-P."/>
        </authorList>
    </citation>
    <scope>NUCLEOTIDE SEQUENCE [LARGE SCALE GENOMIC DNA]</scope>
    <source>
        <strain evidence="7 8">DSM 45679</strain>
    </source>
</reference>
<sequence>MAPKRVDRAARREEILGAAVRVFARKGFAASRIEDVAAAAGIGKGSVYLYFASREALLTAAFEELASTSADILREARADSRPALDRLAALVHAVLRSMAQRPELSRILLDLWSASRGGEGLPLDMGAVYADYRAAVAELLREAATEGAVRPEVGTRHATVVVAAVEGCLLQWLVDPRLPLIELADPIVSICLDGVRLGATR</sequence>
<dbReference type="OrthoDB" id="3682047at2"/>
<dbReference type="SUPFAM" id="SSF46689">
    <property type="entry name" value="Homeodomain-like"/>
    <property type="match status" value="1"/>
</dbReference>
<feature type="domain" description="HTH tetR-type" evidence="6">
    <location>
        <begin position="9"/>
        <end position="69"/>
    </location>
</feature>
<dbReference type="EMBL" id="VFML01000001">
    <property type="protein sequence ID" value="TQJ03889.1"/>
    <property type="molecule type" value="Genomic_DNA"/>
</dbReference>
<dbReference type="PRINTS" id="PR00455">
    <property type="entry name" value="HTHTETR"/>
</dbReference>
<dbReference type="InterPro" id="IPR009057">
    <property type="entry name" value="Homeodomain-like_sf"/>
</dbReference>
<dbReference type="Proteomes" id="UP000320876">
    <property type="component" value="Unassembled WGS sequence"/>
</dbReference>
<dbReference type="PROSITE" id="PS50977">
    <property type="entry name" value="HTH_TETR_2"/>
    <property type="match status" value="1"/>
</dbReference>
<organism evidence="7 8">
    <name type="scientific">Amycolatopsis cihanbeyliensis</name>
    <dbReference type="NCBI Taxonomy" id="1128664"/>
    <lineage>
        <taxon>Bacteria</taxon>
        <taxon>Bacillati</taxon>
        <taxon>Actinomycetota</taxon>
        <taxon>Actinomycetes</taxon>
        <taxon>Pseudonocardiales</taxon>
        <taxon>Pseudonocardiaceae</taxon>
        <taxon>Amycolatopsis</taxon>
    </lineage>
</organism>
<dbReference type="PANTHER" id="PTHR30055:SF234">
    <property type="entry name" value="HTH-TYPE TRANSCRIPTIONAL REGULATOR BETI"/>
    <property type="match status" value="1"/>
</dbReference>
<evidence type="ECO:0000313" key="7">
    <source>
        <dbReference type="EMBL" id="TQJ03889.1"/>
    </source>
</evidence>
<dbReference type="PANTHER" id="PTHR30055">
    <property type="entry name" value="HTH-TYPE TRANSCRIPTIONAL REGULATOR RUTR"/>
    <property type="match status" value="1"/>
</dbReference>